<dbReference type="RefSeq" id="WP_229382675.1">
    <property type="nucleotide sequence ID" value="NZ_JAGTTN010000001.1"/>
</dbReference>
<name>A0A9X1S2D0_9MICO</name>
<dbReference type="Pfam" id="PF03190">
    <property type="entry name" value="Thioredox_DsbH"/>
    <property type="match status" value="1"/>
</dbReference>
<evidence type="ECO:0000313" key="2">
    <source>
        <dbReference type="EMBL" id="MCC2030778.1"/>
    </source>
</evidence>
<keyword evidence="3" id="KW-1185">Reference proteome</keyword>
<accession>A0A9X1S2D0</accession>
<gene>
    <name evidence="2" type="ORF">KEC57_01115</name>
</gene>
<evidence type="ECO:0000259" key="1">
    <source>
        <dbReference type="Pfam" id="PF03190"/>
    </source>
</evidence>
<dbReference type="AlphaFoldDB" id="A0A9X1S2D0"/>
<dbReference type="CDD" id="cd02955">
    <property type="entry name" value="SSP411"/>
    <property type="match status" value="1"/>
</dbReference>
<sequence length="633" mass="65955">MNPRLAAATSPYLRAHAGNPVAWFPWGEEAFAEARARDVPVMVSIGYSTCHWCHVMARESFEDPAAAADLAAGFVSIKVDREEHPEVDATYMAAAAAFTPSLGWPLTVFATPDGRPFYAGTYFPPTPRGGLPAFRQVLAAVREAWTERRDQIDGTADAVADALAEVRSGASIADRATHGDTPPTGEQILAAARELAAREDPRYGGFGDPGAGAPKFPVATALRFLQTRRVREGAGEASVVADRALAAMAASPLRDPVEGGFFRYATRPDWSVPHYERMLTDNAQLLDVATDSSFEIPLDDALETGPDHRAISDGVAGFLLDVLQQPAGGFGAAQDSESWIDDARSEGGYYARDAVARARLDPPAVDGKVVTGWNGLAIGALARAGARWDEPRWIEAARWAADAVLETNLSSDGTLVRASLDEIPSRAVAGLADYGQLASGLVSLAVATGDPAYAVRARELVDACVSPGGGLDAPSGGDPVLAAQGIGAPDAASDADEPSGVAAVAGASAALWLLGASESYRALAARLVAAHAATALAQPLAHGALLRVAALLAGPPRQIVVVTTDTRTPLAAAARGIRSDVTVIASPEQAVRWTEAGFTLLAEKSLRGGEATVYDCRDFACLLPVTDPADLSP</sequence>
<dbReference type="SUPFAM" id="SSF48208">
    <property type="entry name" value="Six-hairpin glycosidases"/>
    <property type="match status" value="1"/>
</dbReference>
<dbReference type="PANTHER" id="PTHR42899">
    <property type="entry name" value="SPERMATOGENESIS-ASSOCIATED PROTEIN 20"/>
    <property type="match status" value="1"/>
</dbReference>
<dbReference type="SUPFAM" id="SSF52833">
    <property type="entry name" value="Thioredoxin-like"/>
    <property type="match status" value="1"/>
</dbReference>
<organism evidence="2 3">
    <name type="scientific">Microbacterium allomyrinae</name>
    <dbReference type="NCBI Taxonomy" id="2830666"/>
    <lineage>
        <taxon>Bacteria</taxon>
        <taxon>Bacillati</taxon>
        <taxon>Actinomycetota</taxon>
        <taxon>Actinomycetes</taxon>
        <taxon>Micrococcales</taxon>
        <taxon>Microbacteriaceae</taxon>
        <taxon>Microbacterium</taxon>
    </lineage>
</organism>
<dbReference type="PIRSF" id="PIRSF006402">
    <property type="entry name" value="UCP006402_thioredoxin"/>
    <property type="match status" value="1"/>
</dbReference>
<dbReference type="InterPro" id="IPR008928">
    <property type="entry name" value="6-hairpin_glycosidase_sf"/>
</dbReference>
<dbReference type="InterPro" id="IPR024705">
    <property type="entry name" value="Ssp411"/>
</dbReference>
<dbReference type="InterPro" id="IPR004879">
    <property type="entry name" value="Ssp411-like_TRX"/>
</dbReference>
<reference evidence="2" key="1">
    <citation type="submission" date="2021-04" db="EMBL/GenBank/DDBJ databases">
        <title>Microbacterium tenobrionis sp. nov. and Microbacterium allomyrinae sp. nov., isolated from larvae of Tenobrio molitor and Allomyrina dichotoma, respectively.</title>
        <authorList>
            <person name="Lee S.D."/>
        </authorList>
    </citation>
    <scope>NUCLEOTIDE SEQUENCE</scope>
    <source>
        <strain evidence="2">BWT-G7</strain>
    </source>
</reference>
<dbReference type="GO" id="GO:0005975">
    <property type="term" value="P:carbohydrate metabolic process"/>
    <property type="evidence" value="ECO:0007669"/>
    <property type="project" value="InterPro"/>
</dbReference>
<dbReference type="PANTHER" id="PTHR42899:SF1">
    <property type="entry name" value="SPERMATOGENESIS-ASSOCIATED PROTEIN 20"/>
    <property type="match status" value="1"/>
</dbReference>
<dbReference type="Proteomes" id="UP001139354">
    <property type="component" value="Unassembled WGS sequence"/>
</dbReference>
<comment type="caution">
    <text evidence="2">The sequence shown here is derived from an EMBL/GenBank/DDBJ whole genome shotgun (WGS) entry which is preliminary data.</text>
</comment>
<dbReference type="EMBL" id="JAGTTN010000001">
    <property type="protein sequence ID" value="MCC2030778.1"/>
    <property type="molecule type" value="Genomic_DNA"/>
</dbReference>
<evidence type="ECO:0000313" key="3">
    <source>
        <dbReference type="Proteomes" id="UP001139354"/>
    </source>
</evidence>
<feature type="domain" description="Spermatogenesis-associated protein 20-like TRX" evidence="1">
    <location>
        <begin position="4"/>
        <end position="163"/>
    </location>
</feature>
<dbReference type="Gene3D" id="3.40.30.10">
    <property type="entry name" value="Glutaredoxin"/>
    <property type="match status" value="1"/>
</dbReference>
<proteinExistence type="predicted"/>
<protein>
    <submittedName>
        <fullName evidence="2">Thioredoxin domain-containing protein</fullName>
    </submittedName>
</protein>
<dbReference type="InterPro" id="IPR036249">
    <property type="entry name" value="Thioredoxin-like_sf"/>
</dbReference>